<evidence type="ECO:0000313" key="10">
    <source>
        <dbReference type="WBParaSite" id="HPBE_0000364701-mRNA-1"/>
    </source>
</evidence>
<proteinExistence type="predicted"/>
<keyword evidence="7" id="KW-0812">Transmembrane</keyword>
<dbReference type="GO" id="GO:0019829">
    <property type="term" value="F:ATPase-coupled monoatomic cation transmembrane transporter activity"/>
    <property type="evidence" value="ECO:0007669"/>
    <property type="project" value="TreeGrafter"/>
</dbReference>
<evidence type="ECO:0000256" key="6">
    <source>
        <dbReference type="ARBA" id="ARBA00022967"/>
    </source>
</evidence>
<dbReference type="PANTHER" id="PTHR45630">
    <property type="entry name" value="CATION-TRANSPORTING ATPASE-RELATED"/>
    <property type="match status" value="1"/>
</dbReference>
<dbReference type="Proteomes" id="UP000050761">
    <property type="component" value="Unassembled WGS sequence"/>
</dbReference>
<keyword evidence="4" id="KW-0067">ATP-binding</keyword>
<evidence type="ECO:0000256" key="2">
    <source>
        <dbReference type="ARBA" id="ARBA00022723"/>
    </source>
</evidence>
<dbReference type="GO" id="GO:0005789">
    <property type="term" value="C:endoplasmic reticulum membrane"/>
    <property type="evidence" value="ECO:0007669"/>
    <property type="project" value="TreeGrafter"/>
</dbReference>
<reference evidence="8 9" key="1">
    <citation type="submission" date="2018-11" db="EMBL/GenBank/DDBJ databases">
        <authorList>
            <consortium name="Pathogen Informatics"/>
        </authorList>
    </citation>
    <scope>NUCLEOTIDE SEQUENCE [LARGE SCALE GENOMIC DNA]</scope>
</reference>
<dbReference type="PANTHER" id="PTHR45630:SF7">
    <property type="entry name" value="ENDOPLASMIC RETICULUM TRANSMEMBRANE HELIX TRANSLOCASE"/>
    <property type="match status" value="1"/>
</dbReference>
<keyword evidence="7" id="KW-0472">Membrane</keyword>
<evidence type="ECO:0000256" key="5">
    <source>
        <dbReference type="ARBA" id="ARBA00022842"/>
    </source>
</evidence>
<accession>A0A183FBV5</accession>
<accession>A0A3P7VWH4</accession>
<dbReference type="OrthoDB" id="48943at2759"/>
<organism evidence="9 10">
    <name type="scientific">Heligmosomoides polygyrus</name>
    <name type="common">Parasitic roundworm</name>
    <dbReference type="NCBI Taxonomy" id="6339"/>
    <lineage>
        <taxon>Eukaryota</taxon>
        <taxon>Metazoa</taxon>
        <taxon>Ecdysozoa</taxon>
        <taxon>Nematoda</taxon>
        <taxon>Chromadorea</taxon>
        <taxon>Rhabditida</taxon>
        <taxon>Rhabditina</taxon>
        <taxon>Rhabditomorpha</taxon>
        <taxon>Strongyloidea</taxon>
        <taxon>Heligmosomidae</taxon>
        <taxon>Heligmosomoides</taxon>
    </lineage>
</organism>
<evidence type="ECO:0000256" key="1">
    <source>
        <dbReference type="ARBA" id="ARBA00004141"/>
    </source>
</evidence>
<keyword evidence="2" id="KW-0479">Metal-binding</keyword>
<dbReference type="GO" id="GO:0005524">
    <property type="term" value="F:ATP binding"/>
    <property type="evidence" value="ECO:0007669"/>
    <property type="project" value="UniProtKB-KW"/>
</dbReference>
<dbReference type="GO" id="GO:0015662">
    <property type="term" value="F:P-type ion transporter activity"/>
    <property type="evidence" value="ECO:0007669"/>
    <property type="project" value="TreeGrafter"/>
</dbReference>
<evidence type="ECO:0000313" key="8">
    <source>
        <dbReference type="EMBL" id="VDO38884.1"/>
    </source>
</evidence>
<comment type="subcellular location">
    <subcellularLocation>
        <location evidence="1">Membrane</location>
        <topology evidence="1">Multi-pass membrane protein</topology>
    </subcellularLocation>
</comment>
<dbReference type="InterPro" id="IPR023298">
    <property type="entry name" value="ATPase_P-typ_TM_dom_sf"/>
</dbReference>
<dbReference type="InterPro" id="IPR006544">
    <property type="entry name" value="P-type_TPase_V"/>
</dbReference>
<evidence type="ECO:0000256" key="7">
    <source>
        <dbReference type="SAM" id="Phobius"/>
    </source>
</evidence>
<dbReference type="EMBL" id="UZAH01011707">
    <property type="protein sequence ID" value="VDO38884.1"/>
    <property type="molecule type" value="Genomic_DNA"/>
</dbReference>
<keyword evidence="7" id="KW-1133">Transmembrane helix</keyword>
<keyword evidence="3" id="KW-0547">Nucleotide-binding</keyword>
<gene>
    <name evidence="8" type="ORF">HPBE_LOCUS3648</name>
</gene>
<dbReference type="SUPFAM" id="SSF81665">
    <property type="entry name" value="Calcium ATPase, transmembrane domain M"/>
    <property type="match status" value="1"/>
</dbReference>
<feature type="transmembrane region" description="Helical" evidence="7">
    <location>
        <begin position="95"/>
        <end position="114"/>
    </location>
</feature>
<name>A0A183FBV5_HELPZ</name>
<sequence length="184" mass="20444">MLTGESVPQMKEPIEDLERDRVFDIDADSRLHVIFGGTKIVQHSPPGKGVEGIKGPDNGCICYILRTGFNTSQGKLLRTIMFGVKRVTANNLETFCFILFLLIFAIAAAGYLWVIGSQDEKRNKYKLFLECTLILTSVIPPELPIELSLAVNTSLIALQKLGVFCTEPFRIPFAGKVDICCFDK</sequence>
<dbReference type="GO" id="GO:0046872">
    <property type="term" value="F:metal ion binding"/>
    <property type="evidence" value="ECO:0007669"/>
    <property type="project" value="UniProtKB-KW"/>
</dbReference>
<dbReference type="AlphaFoldDB" id="A0A183FBV5"/>
<keyword evidence="6" id="KW-1278">Translocase</keyword>
<evidence type="ECO:0000313" key="9">
    <source>
        <dbReference type="Proteomes" id="UP000050761"/>
    </source>
</evidence>
<evidence type="ECO:0000256" key="4">
    <source>
        <dbReference type="ARBA" id="ARBA00022840"/>
    </source>
</evidence>
<reference evidence="10" key="2">
    <citation type="submission" date="2019-09" db="UniProtKB">
        <authorList>
            <consortium name="WormBaseParasite"/>
        </authorList>
    </citation>
    <scope>IDENTIFICATION</scope>
</reference>
<keyword evidence="9" id="KW-1185">Reference proteome</keyword>
<keyword evidence="5" id="KW-0460">Magnesium</keyword>
<protein>
    <submittedName>
        <fullName evidence="10">Cation_ATPase_N domain-containing protein</fullName>
    </submittedName>
</protein>
<evidence type="ECO:0000256" key="3">
    <source>
        <dbReference type="ARBA" id="ARBA00022741"/>
    </source>
</evidence>
<dbReference type="WBParaSite" id="HPBE_0000364701-mRNA-1">
    <property type="protein sequence ID" value="HPBE_0000364701-mRNA-1"/>
    <property type="gene ID" value="HPBE_0000364701"/>
</dbReference>
<dbReference type="Gene3D" id="2.70.150.10">
    <property type="entry name" value="Calcium-transporting ATPase, cytoplasmic transduction domain A"/>
    <property type="match status" value="1"/>
</dbReference>
<dbReference type="GO" id="GO:0006874">
    <property type="term" value="P:intracellular calcium ion homeostasis"/>
    <property type="evidence" value="ECO:0007669"/>
    <property type="project" value="TreeGrafter"/>
</dbReference>